<dbReference type="EMBL" id="SSTG01000010">
    <property type="protein sequence ID" value="THG54787.1"/>
    <property type="molecule type" value="Genomic_DNA"/>
</dbReference>
<accession>A0AC61S7L7</accession>
<keyword evidence="2" id="KW-1185">Reference proteome</keyword>
<evidence type="ECO:0000313" key="1">
    <source>
        <dbReference type="EMBL" id="THG54787.1"/>
    </source>
</evidence>
<name>A0AC61S7L7_9BACT</name>
<gene>
    <name evidence="1" type="ORF">E5990_01835</name>
</gene>
<evidence type="ECO:0000313" key="2">
    <source>
        <dbReference type="Proteomes" id="UP000305401"/>
    </source>
</evidence>
<dbReference type="Proteomes" id="UP000305401">
    <property type="component" value="Unassembled WGS sequence"/>
</dbReference>
<sequence length="404" mass="43302">MDLSKKLRAIAAIPAFPVLLALAASHCLNDLLQSVITAVYPMLKADMGLDFAQIGLITLIYQLSASIFQPVVGYVFDKHPFSLSLPAGMCCTAVGIVLFACSNTMPGILVAVFTVGLGSATLHPEASRITSLAGHSRRGLAQSVFQVGGNFGGSIGPLLVAIIVAPYGRIYVLWFLVAVILCFWAMSPICKWYKNYLQTRSQQVGATGHKLHMPLSKTATVMTIGVIIILIFSKYIYMASLQSYYTFYLIDRFGISISASQICLFVFVVSTAVGTLAGGPIGDRYGRKLVIWVSILGTAPFSLLMPHVGFTMTVILSFCSGFMLSSAFPAILLYAQELLPTKLGMISGLFFGFAFGVGGIASAILGNFADTYGIEAVYKFCAYTPLLGIVAIFLPNLKNAPTPQ</sequence>
<protein>
    <submittedName>
        <fullName evidence="1">MFS transporter</fullName>
    </submittedName>
</protein>
<comment type="caution">
    <text evidence="1">The sequence shown here is derived from an EMBL/GenBank/DDBJ whole genome shotgun (WGS) entry which is preliminary data.</text>
</comment>
<proteinExistence type="predicted"/>
<reference evidence="1" key="1">
    <citation type="submission" date="2019-04" db="EMBL/GenBank/DDBJ databases">
        <title>Microbes associate with the intestines of laboratory mice.</title>
        <authorList>
            <person name="Navarre W."/>
            <person name="Wong E."/>
            <person name="Huang K.C."/>
            <person name="Tropini C."/>
            <person name="Ng K."/>
            <person name="Yu B."/>
        </authorList>
    </citation>
    <scope>NUCLEOTIDE SEQUENCE</scope>
    <source>
        <strain evidence="1">NM86_A22</strain>
    </source>
</reference>
<organism evidence="1 2">
    <name type="scientific">Muribaculum caecicola</name>
    <dbReference type="NCBI Taxonomy" id="3038144"/>
    <lineage>
        <taxon>Bacteria</taxon>
        <taxon>Pseudomonadati</taxon>
        <taxon>Bacteroidota</taxon>
        <taxon>Bacteroidia</taxon>
        <taxon>Bacteroidales</taxon>
        <taxon>Muribaculaceae</taxon>
        <taxon>Muribaculum</taxon>
    </lineage>
</organism>